<feature type="binding site" evidence="1">
    <location>
        <begin position="160"/>
        <end position="162"/>
    </location>
    <ligand>
        <name>substrate</name>
    </ligand>
</feature>
<feature type="binding site" evidence="1">
    <location>
        <position position="287"/>
    </location>
    <ligand>
        <name>substrate</name>
    </ligand>
</feature>
<comment type="subunit">
    <text evidence="1">The basic unit is a heterodimer which dimerizes to form tetramers. The heterotetramers trimerize; 6 large subunits form a core ring with 6 small subunits projecting outwards.</text>
</comment>
<dbReference type="Gene3D" id="3.20.20.70">
    <property type="entry name" value="Aldolase class I"/>
    <property type="match status" value="1"/>
</dbReference>
<dbReference type="GO" id="GO:0008851">
    <property type="term" value="F:ethanolamine ammonia-lyase activity"/>
    <property type="evidence" value="ECO:0007669"/>
    <property type="project" value="UniProtKB-UniRule"/>
</dbReference>
<keyword evidence="3" id="KW-1185">Reference proteome</keyword>
<feature type="binding site" evidence="1">
    <location>
        <position position="401"/>
    </location>
    <ligand>
        <name>adenosylcob(III)alamin</name>
        <dbReference type="ChEBI" id="CHEBI:18408"/>
    </ligand>
</feature>
<dbReference type="GO" id="GO:0005829">
    <property type="term" value="C:cytosol"/>
    <property type="evidence" value="ECO:0007669"/>
    <property type="project" value="TreeGrafter"/>
</dbReference>
<comment type="caution">
    <text evidence="1">Lacks conserved residue(s) required for the propagation of feature annotation.</text>
</comment>
<dbReference type="GO" id="GO:0006520">
    <property type="term" value="P:amino acid metabolic process"/>
    <property type="evidence" value="ECO:0007669"/>
    <property type="project" value="InterPro"/>
</dbReference>
<comment type="caution">
    <text evidence="2">The sequence shown here is derived from an EMBL/GenBank/DDBJ whole genome shotgun (WGS) entry which is preliminary data.</text>
</comment>
<sequence>MKLRATVHGRSFSFSSVREVLAKASEEKSGDLFLGIAAGSASERVAARYVLSELTLEDLRNNPVIPYEADAVTRLIEDDLNDAIFAGIKHWTLGELRDHLLGHEMSGDDVLRISRGLNAEMIAGVAKLMSNMDLVYGARKIRVVTRAATQIGMEGTLSFRLQPNHPTDSIQGIMASVMEGLSYGSGDAIIGINPVEDSVASTTRILQETWDFMSHWRIPTQNCVLSHITTQMEAVAAGAPGMVLFQSIAGNEKTNDSFGVTAALLDEAYDLILKKGLAPGPNLLYFETGQGSEMASGYDLGVDEMTLEARTYAFGRRWRPFMVNNVSGFIGPETLYDGKQITRACLEDHYMGKLAGLPMGVAPCYTNHTQADQNDQETATMLLAMAGANYYMGVPMGDDIMLSYQDTGLHDDATLRELMGFLPAPEFNAWCEKMGFLRNGKLAERGGDASVFLARSPRDMGL</sequence>
<comment type="function">
    <text evidence="1">Catalyzes the deamination of various vicinal amino-alcohols to oxo compounds. Allows this organism to utilize ethanolamine as the sole source of nitrogen and carbon in the presence of vitamin B12.</text>
</comment>
<dbReference type="Gene3D" id="1.10.220.70">
    <property type="entry name" value="lyase"/>
    <property type="match status" value="1"/>
</dbReference>
<dbReference type="OrthoDB" id="9770909at2"/>
<keyword evidence="1 2" id="KW-0456">Lyase</keyword>
<dbReference type="PANTHER" id="PTHR39329">
    <property type="entry name" value="ETHANOLAMINE AMMONIA-LYASE HEAVY CHAIN"/>
    <property type="match status" value="1"/>
</dbReference>
<protein>
    <recommendedName>
        <fullName evidence="1">Ethanolamine ammonia-lyase large subunit</fullName>
        <shortName evidence="1">EAL large subunit</shortName>
        <ecNumber evidence="1">4.3.1.7</ecNumber>
    </recommendedName>
</protein>
<keyword evidence="1" id="KW-0170">Cobalt</keyword>
<organism evidence="2 3">
    <name type="scientific">Alkalispirochaeta sphaeroplastigenens</name>
    <dbReference type="NCBI Taxonomy" id="1187066"/>
    <lineage>
        <taxon>Bacteria</taxon>
        <taxon>Pseudomonadati</taxon>
        <taxon>Spirochaetota</taxon>
        <taxon>Spirochaetia</taxon>
        <taxon>Spirochaetales</taxon>
        <taxon>Spirochaetaceae</taxon>
        <taxon>Alkalispirochaeta</taxon>
    </lineage>
</organism>
<keyword evidence="1" id="KW-0846">Cobalamin</keyword>
<proteinExistence type="inferred from homology"/>
<reference evidence="3" key="1">
    <citation type="submission" date="2015-12" db="EMBL/GenBank/DDBJ databases">
        <authorList>
            <person name="Lodha T.D."/>
            <person name="Chintalapati S."/>
            <person name="Chintalapati V.R."/>
            <person name="Sravanthi T."/>
        </authorList>
    </citation>
    <scope>NUCLEOTIDE SEQUENCE [LARGE SCALE GENOMIC DNA]</scope>
    <source>
        <strain evidence="3">JC133</strain>
    </source>
</reference>
<dbReference type="EC" id="4.3.1.7" evidence="1"/>
<evidence type="ECO:0000256" key="1">
    <source>
        <dbReference type="HAMAP-Rule" id="MF_00861"/>
    </source>
</evidence>
<feature type="binding site" evidence="1">
    <location>
        <position position="194"/>
    </location>
    <ligand>
        <name>adenosylcob(III)alamin</name>
        <dbReference type="ChEBI" id="CHEBI:18408"/>
    </ligand>
</feature>
<name>A0A2S4JHG4_9SPIO</name>
<dbReference type="NCBIfam" id="NF011649">
    <property type="entry name" value="PRK15067.1"/>
    <property type="match status" value="1"/>
</dbReference>
<feature type="binding site" evidence="1">
    <location>
        <position position="246"/>
    </location>
    <ligand>
        <name>adenosylcob(III)alamin</name>
        <dbReference type="ChEBI" id="CHEBI:18408"/>
    </ligand>
</feature>
<comment type="catalytic activity">
    <reaction evidence="1">
        <text>ethanolamine = acetaldehyde + NH4(+)</text>
        <dbReference type="Rhea" id="RHEA:15313"/>
        <dbReference type="ChEBI" id="CHEBI:15343"/>
        <dbReference type="ChEBI" id="CHEBI:28938"/>
        <dbReference type="ChEBI" id="CHEBI:57603"/>
        <dbReference type="EC" id="4.3.1.7"/>
    </reaction>
</comment>
<dbReference type="GO" id="GO:0031471">
    <property type="term" value="C:ethanolamine degradation polyhedral organelle"/>
    <property type="evidence" value="ECO:0007669"/>
    <property type="project" value="UniProtKB-UniRule"/>
</dbReference>
<dbReference type="AlphaFoldDB" id="A0A2S4JHG4"/>
<dbReference type="HAMAP" id="MF_00861">
    <property type="entry name" value="EutB"/>
    <property type="match status" value="1"/>
</dbReference>
<comment type="cofactor">
    <cofactor evidence="1">
        <name>adenosylcob(III)alamin</name>
        <dbReference type="ChEBI" id="CHEBI:18408"/>
    </cofactor>
    <text evidence="1">Binds between the large and small subunits.</text>
</comment>
<dbReference type="Pfam" id="PF06751">
    <property type="entry name" value="EutB"/>
    <property type="match status" value="1"/>
</dbReference>
<gene>
    <name evidence="1" type="primary">eutB</name>
    <name evidence="2" type="ORF">AU468_11125</name>
</gene>
<dbReference type="EMBL" id="LPWH01000112">
    <property type="protein sequence ID" value="POQ98941.1"/>
    <property type="molecule type" value="Genomic_DNA"/>
</dbReference>
<dbReference type="InterPro" id="IPR013785">
    <property type="entry name" value="Aldolase_TIM"/>
</dbReference>
<dbReference type="UniPathway" id="UPA00560"/>
<dbReference type="GO" id="GO:0009350">
    <property type="term" value="C:ethanolamine ammonia-lyase complex"/>
    <property type="evidence" value="ECO:0007669"/>
    <property type="project" value="UniProtKB-UniRule"/>
</dbReference>
<dbReference type="GO" id="GO:0031419">
    <property type="term" value="F:cobalamin binding"/>
    <property type="evidence" value="ECO:0007669"/>
    <property type="project" value="UniProtKB-UniRule"/>
</dbReference>
<keyword evidence="1" id="KW-1283">Bacterial microcompartment</keyword>
<dbReference type="RefSeq" id="WP_103680794.1">
    <property type="nucleotide sequence ID" value="NZ_LPWH01000112.1"/>
</dbReference>
<dbReference type="InterPro" id="IPR044941">
    <property type="entry name" value="EutB_N_sf"/>
</dbReference>
<dbReference type="Gene3D" id="2.30.170.30">
    <property type="entry name" value="ethanolamine ammonia-lyase heavy chain domain like"/>
    <property type="match status" value="1"/>
</dbReference>
<dbReference type="InterPro" id="IPR044939">
    <property type="entry name" value="EutB_dom_2_sf"/>
</dbReference>
<comment type="similarity">
    <text evidence="1">Belongs to the EutB family.</text>
</comment>
<comment type="pathway">
    <text evidence="1">Amine and polyamine degradation; ethanolamine degradation.</text>
</comment>
<dbReference type="InterPro" id="IPR010628">
    <property type="entry name" value="EutB"/>
</dbReference>
<evidence type="ECO:0000313" key="2">
    <source>
        <dbReference type="EMBL" id="POQ98941.1"/>
    </source>
</evidence>
<feature type="binding site" evidence="1">
    <location>
        <position position="193"/>
    </location>
    <ligand>
        <name>substrate</name>
    </ligand>
</feature>
<dbReference type="PANTHER" id="PTHR39329:SF1">
    <property type="entry name" value="ETHANOLAMINE AMMONIA-LYASE LARGE SUBUNIT"/>
    <property type="match status" value="1"/>
</dbReference>
<comment type="subcellular location">
    <subcellularLocation>
        <location evidence="1">Bacterial microcompartment</location>
    </subcellularLocation>
</comment>
<dbReference type="GO" id="GO:0046336">
    <property type="term" value="P:ethanolamine catabolic process"/>
    <property type="evidence" value="ECO:0007669"/>
    <property type="project" value="UniProtKB-UniRule"/>
</dbReference>
<dbReference type="Proteomes" id="UP000237350">
    <property type="component" value="Unassembled WGS sequence"/>
</dbReference>
<accession>A0A2S4JHG4</accession>
<evidence type="ECO:0000313" key="3">
    <source>
        <dbReference type="Proteomes" id="UP000237350"/>
    </source>
</evidence>